<accession>A0A0H5QLS1</accession>
<name>A0A0H5QLS1_9EUKA</name>
<organism evidence="3">
    <name type="scientific">Spongospora subterranea</name>
    <dbReference type="NCBI Taxonomy" id="70186"/>
    <lineage>
        <taxon>Eukaryota</taxon>
        <taxon>Sar</taxon>
        <taxon>Rhizaria</taxon>
        <taxon>Endomyxa</taxon>
        <taxon>Phytomyxea</taxon>
        <taxon>Plasmodiophorida</taxon>
        <taxon>Plasmodiophoridae</taxon>
        <taxon>Spongospora</taxon>
    </lineage>
</organism>
<dbReference type="InterPro" id="IPR025451">
    <property type="entry name" value="DUF4211"/>
</dbReference>
<evidence type="ECO:0000259" key="2">
    <source>
        <dbReference type="Pfam" id="PF13926"/>
    </source>
</evidence>
<sequence>GMAGRRRIIVDSDQGSGFGSSDDEIIRRRRTAGPDSFVSPTAKSRLVSRRSPGAKKAIVADVLRRIGKRRRGGRLHQEDDGSSPSSGATTATSDSSSSSDDNNNERMAPPSTARRRPRRAPNKFVSPQRRSGSDESVEDDDFVVDDNCVSSSGSENDQDDAGFSHRAMFFQDVIDCKAAPSFVSLPIDKSYDLFFTEAVNICCNRPRSLSGDVRHACSKIMEHINSRRLNWVQSGSWNIELRHQLNTSPSLSDCPLLHDDHCEVCNRQDRVASSRLHLSGTLYDSSRLSLDIVGKSNIILDEKKHSFSYHVGRYCQYRVELYHRMTHYLLHLLVMIKVKYGRLLRAYGGDTGQAYSAMIDLQAEFYDGFVELTEDLAEQYISGAWNVEAELSSNTEGLCPSVDEIVKWMPALVGNDVYCA</sequence>
<dbReference type="PANTHER" id="PTHR14689">
    <property type="entry name" value="PHORBOL-ESTER_DAG-TYPE DOMAIN-CONTAINING PROTEIN"/>
    <property type="match status" value="1"/>
</dbReference>
<dbReference type="PANTHER" id="PTHR14689:SF0">
    <property type="entry name" value="COILED-COIL DOMAIN-CONTAINING PROTEIN 82"/>
    <property type="match status" value="1"/>
</dbReference>
<proteinExistence type="predicted"/>
<feature type="domain" description="DUF4211" evidence="2">
    <location>
        <begin position="213"/>
        <end position="288"/>
    </location>
</feature>
<dbReference type="AlphaFoldDB" id="A0A0H5QLS1"/>
<dbReference type="Pfam" id="PF13926">
    <property type="entry name" value="DUF4211"/>
    <property type="match status" value="1"/>
</dbReference>
<feature type="compositionally biased region" description="Acidic residues" evidence="1">
    <location>
        <begin position="135"/>
        <end position="144"/>
    </location>
</feature>
<feature type="non-terminal residue" evidence="3">
    <location>
        <position position="1"/>
    </location>
</feature>
<protein>
    <recommendedName>
        <fullName evidence="2">DUF4211 domain-containing protein</fullName>
    </recommendedName>
</protein>
<reference evidence="3" key="1">
    <citation type="submission" date="2015-04" db="EMBL/GenBank/DDBJ databases">
        <title>The genome sequence of the plant pathogenic Rhizarian Plasmodiophora brassicae reveals insights in its biotrophic life cycle and the origin of chitin synthesis.</title>
        <authorList>
            <person name="Schwelm A."/>
            <person name="Fogelqvist J."/>
            <person name="Knaust A."/>
            <person name="Julke S."/>
            <person name="Lilja T."/>
            <person name="Dhandapani V."/>
            <person name="Bonilla-Rosso G."/>
            <person name="Karlsson M."/>
            <person name="Shevchenko A."/>
            <person name="Choi S.R."/>
            <person name="Kim H.G."/>
            <person name="Park J.Y."/>
            <person name="Lim Y.P."/>
            <person name="Ludwig-Muller J."/>
            <person name="Dixelius C."/>
        </authorList>
    </citation>
    <scope>NUCLEOTIDE SEQUENCE</scope>
    <source>
        <tissue evidence="3">Potato root galls</tissue>
    </source>
</reference>
<evidence type="ECO:0000256" key="1">
    <source>
        <dbReference type="SAM" id="MobiDB-lite"/>
    </source>
</evidence>
<feature type="region of interest" description="Disordered" evidence="1">
    <location>
        <begin position="1"/>
        <end position="161"/>
    </location>
</feature>
<dbReference type="EMBL" id="HACM01002115">
    <property type="protein sequence ID" value="CRZ02557.1"/>
    <property type="molecule type" value="Transcribed_RNA"/>
</dbReference>
<evidence type="ECO:0000313" key="3">
    <source>
        <dbReference type="EMBL" id="CRZ02557.1"/>
    </source>
</evidence>
<feature type="compositionally biased region" description="Basic residues" evidence="1">
    <location>
        <begin position="65"/>
        <end position="74"/>
    </location>
</feature>
<dbReference type="GO" id="GO:0005634">
    <property type="term" value="C:nucleus"/>
    <property type="evidence" value="ECO:0007669"/>
    <property type="project" value="TreeGrafter"/>
</dbReference>
<feature type="compositionally biased region" description="Low complexity" evidence="1">
    <location>
        <begin position="82"/>
        <end position="112"/>
    </location>
</feature>